<gene>
    <name evidence="1" type="ORF">QFZ34_001197</name>
</gene>
<evidence type="ECO:0000313" key="1">
    <source>
        <dbReference type="EMBL" id="MDQ0996020.1"/>
    </source>
</evidence>
<dbReference type="Proteomes" id="UP001237780">
    <property type="component" value="Unassembled WGS sequence"/>
</dbReference>
<protein>
    <submittedName>
        <fullName evidence="1">Uncharacterized protein</fullName>
    </submittedName>
</protein>
<proteinExistence type="predicted"/>
<dbReference type="EMBL" id="JAUSZT010000002">
    <property type="protein sequence ID" value="MDQ0996020.1"/>
    <property type="molecule type" value="Genomic_DNA"/>
</dbReference>
<name>A0ABU0S5J0_9HYPH</name>
<comment type="caution">
    <text evidence="1">The sequence shown here is derived from an EMBL/GenBank/DDBJ whole genome shotgun (WGS) entry which is preliminary data.</text>
</comment>
<evidence type="ECO:0000313" key="2">
    <source>
        <dbReference type="Proteomes" id="UP001237780"/>
    </source>
</evidence>
<accession>A0ABU0S5J0</accession>
<sequence length="80" mass="8765">MIIIAPRLEGRYPEREIDSQMAIEDALLKILGDANTLGWTKAEVLTAMIAVADNTALALDSTVAESVRIHMSKLMKKPDV</sequence>
<reference evidence="1 2" key="1">
    <citation type="submission" date="2023-07" db="EMBL/GenBank/DDBJ databases">
        <title>Comparative genomics of wheat-associated soil bacteria to identify genetic determinants of phenazine resistance.</title>
        <authorList>
            <person name="Mouncey N."/>
        </authorList>
    </citation>
    <scope>NUCLEOTIDE SEQUENCE [LARGE SCALE GENOMIC DNA]</scope>
    <source>
        <strain evidence="1 2">W4I11</strain>
    </source>
</reference>
<dbReference type="RefSeq" id="WP_307278028.1">
    <property type="nucleotide sequence ID" value="NZ_JAUSZT010000002.1"/>
</dbReference>
<organism evidence="1 2">
    <name type="scientific">Phyllobacterium ifriqiyense</name>
    <dbReference type="NCBI Taxonomy" id="314238"/>
    <lineage>
        <taxon>Bacteria</taxon>
        <taxon>Pseudomonadati</taxon>
        <taxon>Pseudomonadota</taxon>
        <taxon>Alphaproteobacteria</taxon>
        <taxon>Hyphomicrobiales</taxon>
        <taxon>Phyllobacteriaceae</taxon>
        <taxon>Phyllobacterium</taxon>
    </lineage>
</organism>
<keyword evidence="2" id="KW-1185">Reference proteome</keyword>